<proteinExistence type="predicted"/>
<dbReference type="SUPFAM" id="SSF53335">
    <property type="entry name" value="S-adenosyl-L-methionine-dependent methyltransferases"/>
    <property type="match status" value="1"/>
</dbReference>
<name>A0A314USP7_PRUYE</name>
<evidence type="ECO:0000313" key="4">
    <source>
        <dbReference type="EMBL" id="PQM40461.1"/>
    </source>
</evidence>
<dbReference type="Proteomes" id="UP000250321">
    <property type="component" value="Unassembled WGS sequence"/>
</dbReference>
<dbReference type="PROSITE" id="PS51684">
    <property type="entry name" value="SAM_MT_TRM5_TYW2"/>
    <property type="match status" value="1"/>
</dbReference>
<dbReference type="EMBL" id="PJQY01003074">
    <property type="protein sequence ID" value="PQM40461.1"/>
    <property type="molecule type" value="Genomic_DNA"/>
</dbReference>
<dbReference type="GO" id="GO:0008175">
    <property type="term" value="F:tRNA methyltransferase activity"/>
    <property type="evidence" value="ECO:0007669"/>
    <property type="project" value="TreeGrafter"/>
</dbReference>
<dbReference type="STRING" id="2094558.A0A314USP7"/>
<dbReference type="InterPro" id="IPR029063">
    <property type="entry name" value="SAM-dependent_MTases_sf"/>
</dbReference>
<dbReference type="PANTHER" id="PTHR23245:SF36">
    <property type="entry name" value="TRNA (GUANINE(37)-N1)-METHYLTRANSFERASE"/>
    <property type="match status" value="1"/>
</dbReference>
<dbReference type="OrthoDB" id="408788at2759"/>
<keyword evidence="1" id="KW-0963">Cytoplasm</keyword>
<evidence type="ECO:0000313" key="5">
    <source>
        <dbReference type="Proteomes" id="UP000250321"/>
    </source>
</evidence>
<feature type="domain" description="SAM-dependent methyltransferase TRM5/TYW2-type" evidence="3">
    <location>
        <begin position="29"/>
        <end position="140"/>
    </location>
</feature>
<accession>A0A314USP7</accession>
<dbReference type="GO" id="GO:0002939">
    <property type="term" value="P:tRNA N1-guanine methylation"/>
    <property type="evidence" value="ECO:0007669"/>
    <property type="project" value="TreeGrafter"/>
</dbReference>
<evidence type="ECO:0000256" key="2">
    <source>
        <dbReference type="ARBA" id="ARBA00022603"/>
    </source>
</evidence>
<dbReference type="InterPro" id="IPR030382">
    <property type="entry name" value="MeTrfase_TRM5/TYW2"/>
</dbReference>
<evidence type="ECO:0000259" key="3">
    <source>
        <dbReference type="PROSITE" id="PS51684"/>
    </source>
</evidence>
<organism evidence="4 5">
    <name type="scientific">Prunus yedoensis var. nudiflora</name>
    <dbReference type="NCBI Taxonomy" id="2094558"/>
    <lineage>
        <taxon>Eukaryota</taxon>
        <taxon>Viridiplantae</taxon>
        <taxon>Streptophyta</taxon>
        <taxon>Embryophyta</taxon>
        <taxon>Tracheophyta</taxon>
        <taxon>Spermatophyta</taxon>
        <taxon>Magnoliopsida</taxon>
        <taxon>eudicotyledons</taxon>
        <taxon>Gunneridae</taxon>
        <taxon>Pentapetalae</taxon>
        <taxon>rosids</taxon>
        <taxon>fabids</taxon>
        <taxon>Rosales</taxon>
        <taxon>Rosaceae</taxon>
        <taxon>Amygdaloideae</taxon>
        <taxon>Amygdaleae</taxon>
        <taxon>Prunus</taxon>
    </lineage>
</organism>
<keyword evidence="4" id="KW-0808">Transferase</keyword>
<dbReference type="Pfam" id="PF25133">
    <property type="entry name" value="TYW2_N_2"/>
    <property type="match status" value="1"/>
</dbReference>
<gene>
    <name evidence="4" type="ORF">Pyn_09009</name>
</gene>
<keyword evidence="5" id="KW-1185">Reference proteome</keyword>
<sequence length="316" mass="35126">MQALPISGGEQCIGFAINGSEFEKPENNPAITCDCHVAYLNIHDELLPYKDVIAKLIYDKNYPRIKTIVKKVGTIENAFCLPKFEVLAGEDDMVTEVKQYGATFKHDYSLVYWNSRLEHEHISIRYLKINAETNKVDNRVRAYNIDARKFISQLMAVPNSNEKSDSDVSMLKTGKQCDIQGNQEPKSEIGLPVGVKEVPDTVISNLDAIQASSRNADSSVPPVKRPSDSCQSIISLAFPFAKNEGVDGTSAFVADRRKGSKTERMRGPEISDVKTWEHVDHMGCVGALINGGSLPWYSYLFGEFVNKIAIESINIC</sequence>
<dbReference type="InterPro" id="IPR056744">
    <property type="entry name" value="TRM5/TYW2-like_N"/>
</dbReference>
<protein>
    <submittedName>
        <fullName evidence="4">tRNA (Guanine(37)-N1)-methyltransferase 2</fullName>
    </submittedName>
</protein>
<keyword evidence="2 4" id="KW-0489">Methyltransferase</keyword>
<dbReference type="GO" id="GO:0005737">
    <property type="term" value="C:cytoplasm"/>
    <property type="evidence" value="ECO:0007669"/>
    <property type="project" value="TreeGrafter"/>
</dbReference>
<reference evidence="4 5" key="1">
    <citation type="submission" date="2018-02" db="EMBL/GenBank/DDBJ databases">
        <title>Draft genome of wild Prunus yedoensis var. nudiflora.</title>
        <authorList>
            <person name="Baek S."/>
            <person name="Kim J.-H."/>
            <person name="Choi K."/>
            <person name="Kim G.-B."/>
            <person name="Cho A."/>
            <person name="Jang H."/>
            <person name="Shin C.-H."/>
            <person name="Yu H.-J."/>
            <person name="Mun J.-H."/>
        </authorList>
    </citation>
    <scope>NUCLEOTIDE SEQUENCE [LARGE SCALE GENOMIC DNA]</scope>
    <source>
        <strain evidence="5">cv. Jeju island</strain>
        <tissue evidence="4">Leaf</tissue>
    </source>
</reference>
<dbReference type="PANTHER" id="PTHR23245">
    <property type="entry name" value="TRNA METHYLTRANSFERASE"/>
    <property type="match status" value="1"/>
</dbReference>
<comment type="caution">
    <text evidence="4">The sequence shown here is derived from an EMBL/GenBank/DDBJ whole genome shotgun (WGS) entry which is preliminary data.</text>
</comment>
<evidence type="ECO:0000256" key="1">
    <source>
        <dbReference type="ARBA" id="ARBA00022490"/>
    </source>
</evidence>
<dbReference type="Gene3D" id="3.40.50.150">
    <property type="entry name" value="Vaccinia Virus protein VP39"/>
    <property type="match status" value="1"/>
</dbReference>
<dbReference type="AlphaFoldDB" id="A0A314USP7"/>